<evidence type="ECO:0000256" key="1">
    <source>
        <dbReference type="SAM" id="MobiDB-lite"/>
    </source>
</evidence>
<evidence type="ECO:0000256" key="2">
    <source>
        <dbReference type="SAM" id="Phobius"/>
    </source>
</evidence>
<protein>
    <submittedName>
        <fullName evidence="3">Uncharacterized protein</fullName>
    </submittedName>
</protein>
<reference evidence="3" key="1">
    <citation type="journal article" date="2018" name="Genome Biol.">
        <title>SKESA: strategic k-mer extension for scrupulous assemblies.</title>
        <authorList>
            <person name="Souvorov A."/>
            <person name="Agarwala R."/>
            <person name="Lipman D.J."/>
        </authorList>
    </citation>
    <scope>NUCLEOTIDE SEQUENCE</scope>
    <source>
        <strain evidence="3">MA.GW_S00744-09</strain>
    </source>
</reference>
<reference evidence="3" key="2">
    <citation type="submission" date="2020-02" db="EMBL/GenBank/DDBJ databases">
        <authorList>
            <consortium name="NCBI Pathogen Detection Project"/>
        </authorList>
    </citation>
    <scope>NUCLEOTIDE SEQUENCE</scope>
    <source>
        <strain evidence="3">MA.GW_S00744-09</strain>
    </source>
</reference>
<accession>A0A743U2V1</accession>
<feature type="compositionally biased region" description="Low complexity" evidence="1">
    <location>
        <begin position="101"/>
        <end position="121"/>
    </location>
</feature>
<feature type="transmembrane region" description="Helical" evidence="2">
    <location>
        <begin position="6"/>
        <end position="25"/>
    </location>
</feature>
<evidence type="ECO:0000313" key="3">
    <source>
        <dbReference type="EMBL" id="HAF2210430.1"/>
    </source>
</evidence>
<organism evidence="3">
    <name type="scientific">Salmonella enterica</name>
    <name type="common">Salmonella choleraesuis</name>
    <dbReference type="NCBI Taxonomy" id="28901"/>
    <lineage>
        <taxon>Bacteria</taxon>
        <taxon>Pseudomonadati</taxon>
        <taxon>Pseudomonadota</taxon>
        <taxon>Gammaproteobacteria</taxon>
        <taxon>Enterobacterales</taxon>
        <taxon>Enterobacteriaceae</taxon>
        <taxon>Salmonella</taxon>
    </lineage>
</organism>
<comment type="caution">
    <text evidence="3">The sequence shown here is derived from an EMBL/GenBank/DDBJ whole genome shotgun (WGS) entry which is preliminary data.</text>
</comment>
<feature type="region of interest" description="Disordered" evidence="1">
    <location>
        <begin position="78"/>
        <end position="124"/>
    </location>
</feature>
<keyword evidence="2" id="KW-1133">Transmembrane helix</keyword>
<keyword evidence="2" id="KW-0472">Membrane</keyword>
<proteinExistence type="predicted"/>
<sequence length="298" mass="33314">MKDILLPIIAIVIWCVVSIFYVRLFKAKGYRIWLSRIGGICGGMVAALIFLIIFIPKNEKEKQEKTIVKESVSAEVQQPDKKQSLDTKPPVESNAPTVVTQSQPAPEQSNNSSSPPSLAENVKPSTLPEPVIQEAISLDEAKSLAGALNDFMEKMERLTLTGVETDDFRGIKDYVSIPLKKVRQHFDDKFVGGTKPEPIALFLVCSDAAMHLQHYVDDILDLKPGVYKAQRLEQDLNLYSKNKEDCASLVNESDKKTNSRWRVRMQEYKKLVDSLGGEDCFTVYTVDGTAPKPAHCKK</sequence>
<keyword evidence="2" id="KW-0812">Transmembrane</keyword>
<feature type="transmembrane region" description="Helical" evidence="2">
    <location>
        <begin position="37"/>
        <end position="55"/>
    </location>
</feature>
<name>A0A743U2V1_SALER</name>
<gene>
    <name evidence="3" type="ORF">G9E81_003106</name>
</gene>
<dbReference type="AlphaFoldDB" id="A0A743U2V1"/>
<dbReference type="EMBL" id="DAAUNW010000008">
    <property type="protein sequence ID" value="HAF2210430.1"/>
    <property type="molecule type" value="Genomic_DNA"/>
</dbReference>